<evidence type="ECO:0000256" key="2">
    <source>
        <dbReference type="ARBA" id="ARBA00022448"/>
    </source>
</evidence>
<keyword evidence="8 13" id="KW-0472">Membrane</keyword>
<evidence type="ECO:0000256" key="10">
    <source>
        <dbReference type="ARBA" id="ARBA00025198"/>
    </source>
</evidence>
<keyword evidence="17" id="KW-1185">Reference proteome</keyword>
<keyword evidence="15" id="KW-0175">Coiled coil</keyword>
<evidence type="ECO:0000313" key="16">
    <source>
        <dbReference type="EMBL" id="MCC2616862.1"/>
    </source>
</evidence>
<keyword evidence="3 13" id="KW-0138">CF(0)</keyword>
<feature type="coiled-coil region" evidence="15">
    <location>
        <begin position="31"/>
        <end position="72"/>
    </location>
</feature>
<evidence type="ECO:0000256" key="13">
    <source>
        <dbReference type="HAMAP-Rule" id="MF_01398"/>
    </source>
</evidence>
<comment type="similarity">
    <text evidence="1 13 14">Belongs to the ATPase B chain family.</text>
</comment>
<protein>
    <recommendedName>
        <fullName evidence="13">ATP synthase subunit b</fullName>
    </recommendedName>
    <alternativeName>
        <fullName evidence="13">ATP synthase F(0) sector subunit b</fullName>
    </alternativeName>
    <alternativeName>
        <fullName evidence="13">ATPase subunit I</fullName>
    </alternativeName>
    <alternativeName>
        <fullName evidence="13">F-type ATPase subunit b</fullName>
        <shortName evidence="13">F-ATPase subunit b</shortName>
    </alternativeName>
</protein>
<dbReference type="Pfam" id="PF00430">
    <property type="entry name" value="ATP-synt_B"/>
    <property type="match status" value="1"/>
</dbReference>
<dbReference type="PANTHER" id="PTHR33445:SF2">
    <property type="entry name" value="ATP SYNTHASE SUBUNIT B', CHLOROPLASTIC"/>
    <property type="match status" value="1"/>
</dbReference>
<keyword evidence="2 13" id="KW-0813">Transport</keyword>
<dbReference type="InterPro" id="IPR050059">
    <property type="entry name" value="ATP_synthase_B_chain"/>
</dbReference>
<gene>
    <name evidence="13" type="primary">atpF</name>
    <name evidence="16" type="ORF">LJ739_11470</name>
</gene>
<proteinExistence type="inferred from homology"/>
<dbReference type="HAMAP" id="MF_01398">
    <property type="entry name" value="ATP_synth_b_bprime"/>
    <property type="match status" value="1"/>
</dbReference>
<keyword evidence="5 13" id="KW-0375">Hydrogen ion transport</keyword>
<evidence type="ECO:0000256" key="1">
    <source>
        <dbReference type="ARBA" id="ARBA00005513"/>
    </source>
</evidence>
<dbReference type="InterPro" id="IPR002146">
    <property type="entry name" value="ATP_synth_b/b'su_bac/chlpt"/>
</dbReference>
<reference evidence="16 17" key="1">
    <citation type="submission" date="2021-10" db="EMBL/GenBank/DDBJ databases">
        <title>Draft genome of Aestuariibacter halophilus JC2043.</title>
        <authorList>
            <person name="Emsley S.A."/>
            <person name="Pfannmuller K.M."/>
            <person name="Ushijima B."/>
            <person name="Saw J.H."/>
            <person name="Videau P."/>
        </authorList>
    </citation>
    <scope>NUCLEOTIDE SEQUENCE [LARGE SCALE GENOMIC DNA]</scope>
    <source>
        <strain evidence="16 17">JC2043</strain>
    </source>
</reference>
<dbReference type="RefSeq" id="WP_229160623.1">
    <property type="nucleotide sequence ID" value="NZ_JAJEWP010000002.1"/>
</dbReference>
<accession>A0ABS8G8F4</accession>
<dbReference type="Pfam" id="PF00213">
    <property type="entry name" value="OSCP"/>
    <property type="match status" value="1"/>
</dbReference>
<keyword evidence="6 13" id="KW-1133">Transmembrane helix</keyword>
<evidence type="ECO:0000256" key="6">
    <source>
        <dbReference type="ARBA" id="ARBA00022989"/>
    </source>
</evidence>
<evidence type="ECO:0000256" key="5">
    <source>
        <dbReference type="ARBA" id="ARBA00022781"/>
    </source>
</evidence>
<organism evidence="16 17">
    <name type="scientific">Fluctibacter halophilus</name>
    <dbReference type="NCBI Taxonomy" id="226011"/>
    <lineage>
        <taxon>Bacteria</taxon>
        <taxon>Pseudomonadati</taxon>
        <taxon>Pseudomonadota</taxon>
        <taxon>Gammaproteobacteria</taxon>
        <taxon>Alteromonadales</taxon>
        <taxon>Alteromonadaceae</taxon>
        <taxon>Fluctibacter</taxon>
    </lineage>
</organism>
<comment type="subcellular location">
    <subcellularLocation>
        <location evidence="13">Cell membrane</location>
        <topology evidence="13">Single-pass membrane protein</topology>
    </subcellularLocation>
    <subcellularLocation>
        <location evidence="12">Endomembrane system</location>
        <topology evidence="12">Single-pass membrane protein</topology>
    </subcellularLocation>
</comment>
<evidence type="ECO:0000256" key="11">
    <source>
        <dbReference type="ARBA" id="ARBA00025614"/>
    </source>
</evidence>
<dbReference type="Proteomes" id="UP001520878">
    <property type="component" value="Unassembled WGS sequence"/>
</dbReference>
<feature type="transmembrane region" description="Helical" evidence="13">
    <location>
        <begin position="6"/>
        <end position="27"/>
    </location>
</feature>
<evidence type="ECO:0000313" key="17">
    <source>
        <dbReference type="Proteomes" id="UP001520878"/>
    </source>
</evidence>
<sequence length="247" mass="28174">MELNGTTFILELINFIVLMWLLKRFLYRPVIDAIERRRKRIEDSLEEARQHHEEADAIKLDYETRLAELEQAFKSREAGITKQITALREQKMAQLEQDLAEERSRRLVLLSDEQNEAWHALEKQAANLSCQFVARLLREFAGPELEKQMVQRLINDLSALPEARKKALRDRAGNARAMVTTAYTLPSPLQQALATALAKTANDDALQCSFEVNPALLSGAEIALDAFRIQATLNSELAFFNELLHES</sequence>
<evidence type="ECO:0000256" key="7">
    <source>
        <dbReference type="ARBA" id="ARBA00023065"/>
    </source>
</evidence>
<dbReference type="InterPro" id="IPR000711">
    <property type="entry name" value="ATPase_OSCP/dsu"/>
</dbReference>
<name>A0ABS8G8F4_9ALTE</name>
<comment type="caution">
    <text evidence="16">The sequence shown here is derived from an EMBL/GenBank/DDBJ whole genome shotgun (WGS) entry which is preliminary data.</text>
</comment>
<evidence type="ECO:0000256" key="12">
    <source>
        <dbReference type="ARBA" id="ARBA00037847"/>
    </source>
</evidence>
<keyword evidence="7 13" id="KW-0406">Ion transport</keyword>
<keyword evidence="9 13" id="KW-0066">ATP synthesis</keyword>
<dbReference type="EMBL" id="JAJEWP010000002">
    <property type="protein sequence ID" value="MCC2616862.1"/>
    <property type="molecule type" value="Genomic_DNA"/>
</dbReference>
<comment type="subunit">
    <text evidence="13">F-type ATPases have 2 components, F(1) - the catalytic core - and F(0) - the membrane proton channel. F(1) has five subunits: alpha(3), beta(3), gamma(1), delta(1), epsilon(1). F(0) has three main subunits: a(1), b(2) and c(10-14). The alpha and beta chains form an alternating ring which encloses part of the gamma chain. F(1) is attached to F(0) by a central stalk formed by the gamma and epsilon chains, while a peripheral stalk is formed by the delta and b chains.</text>
</comment>
<evidence type="ECO:0000256" key="15">
    <source>
        <dbReference type="SAM" id="Coils"/>
    </source>
</evidence>
<evidence type="ECO:0000256" key="3">
    <source>
        <dbReference type="ARBA" id="ARBA00022547"/>
    </source>
</evidence>
<dbReference type="CDD" id="cd06503">
    <property type="entry name" value="ATP-synt_Fo_b"/>
    <property type="match status" value="1"/>
</dbReference>
<evidence type="ECO:0000256" key="8">
    <source>
        <dbReference type="ARBA" id="ARBA00023136"/>
    </source>
</evidence>
<dbReference type="PANTHER" id="PTHR33445">
    <property type="entry name" value="ATP SYNTHASE SUBUNIT B', CHLOROPLASTIC"/>
    <property type="match status" value="1"/>
</dbReference>
<keyword evidence="4 13" id="KW-0812">Transmembrane</keyword>
<comment type="function">
    <text evidence="11">Component of the F(0) channel, it forms part of the peripheral stalk, linking F(1) to F(0). The b'-subunit is a diverged and duplicated form of b found in plants and photosynthetic bacteria.</text>
</comment>
<evidence type="ECO:0000256" key="4">
    <source>
        <dbReference type="ARBA" id="ARBA00022692"/>
    </source>
</evidence>
<comment type="function">
    <text evidence="10 13">F(1)F(0) ATP synthase produces ATP from ADP in the presence of a proton or sodium gradient. F-type ATPases consist of two structural domains, F(1) containing the extramembraneous catalytic core and F(0) containing the membrane proton channel, linked together by a central stalk and a peripheral stalk. During catalysis, ATP synthesis in the catalytic domain of F(1) is coupled via a rotary mechanism of the central stalk subunits to proton translocation.</text>
</comment>
<keyword evidence="13" id="KW-1003">Cell membrane</keyword>
<evidence type="ECO:0000256" key="9">
    <source>
        <dbReference type="ARBA" id="ARBA00023310"/>
    </source>
</evidence>
<evidence type="ECO:0000256" key="14">
    <source>
        <dbReference type="RuleBase" id="RU003848"/>
    </source>
</evidence>